<accession>A0A976XJN1</accession>
<evidence type="ECO:0000313" key="3">
    <source>
        <dbReference type="EMBL" id="UVC50083.1"/>
    </source>
</evidence>
<evidence type="ECO:0000256" key="1">
    <source>
        <dbReference type="SAM" id="MobiDB-lite"/>
    </source>
</evidence>
<dbReference type="EMBL" id="CP056072">
    <property type="protein sequence ID" value="UVC50083.1"/>
    <property type="molecule type" value="Genomic_DNA"/>
</dbReference>
<feature type="region of interest" description="Disordered" evidence="1">
    <location>
        <begin position="120"/>
        <end position="148"/>
    </location>
</feature>
<organism evidence="3 4">
    <name type="scientific">Theileria orientalis</name>
    <dbReference type="NCBI Taxonomy" id="68886"/>
    <lineage>
        <taxon>Eukaryota</taxon>
        <taxon>Sar</taxon>
        <taxon>Alveolata</taxon>
        <taxon>Apicomplexa</taxon>
        <taxon>Aconoidasida</taxon>
        <taxon>Piroplasmida</taxon>
        <taxon>Theileriidae</taxon>
        <taxon>Theileria</taxon>
    </lineage>
</organism>
<name>A0A976XJN1_THEOR</name>
<feature type="region of interest" description="Disordered" evidence="1">
    <location>
        <begin position="38"/>
        <end position="101"/>
    </location>
</feature>
<keyword evidence="2" id="KW-0812">Transmembrane</keyword>
<gene>
    <name evidence="3" type="ORF">MACK_003948</name>
</gene>
<dbReference type="AlphaFoldDB" id="A0A976XJN1"/>
<feature type="region of interest" description="Disordered" evidence="1">
    <location>
        <begin position="217"/>
        <end position="296"/>
    </location>
</feature>
<sequence length="296" mass="33872">MASFKAFNIIILVYILCSLALSAWISVDLYYSINPSNKKTERDEYGRGKSEGDKLQDSDPLNSPGKNEGIFTELHRGAGEKKLSDHQPSPENLKIINKPQHKKVDEDTIDGIFTELYSGLSNKTKSTKPKPHEHTKRQEHSTPRIFDHDFEEVKPEDENYGIMSEISGHPTKTKLPREKIARLSKKFVLKRLERDVDFVDSKDENYGIMSEAHGFHNRTKMSKDEDLNDKDQTSKTVHQETLVPKKVHEGLPKPPKADVEDDPDHLKKTVKEEKRKEKVTNADGEGGFEDLEDFFE</sequence>
<feature type="transmembrane region" description="Helical" evidence="2">
    <location>
        <begin position="6"/>
        <end position="31"/>
    </location>
</feature>
<proteinExistence type="predicted"/>
<feature type="compositionally biased region" description="Basic and acidic residues" evidence="1">
    <location>
        <begin position="38"/>
        <end position="57"/>
    </location>
</feature>
<feature type="compositionally biased region" description="Acidic residues" evidence="1">
    <location>
        <begin position="286"/>
        <end position="296"/>
    </location>
</feature>
<feature type="compositionally biased region" description="Basic and acidic residues" evidence="1">
    <location>
        <begin position="221"/>
        <end position="233"/>
    </location>
</feature>
<keyword evidence="2" id="KW-0472">Membrane</keyword>
<feature type="compositionally biased region" description="Basic and acidic residues" evidence="1">
    <location>
        <begin position="246"/>
        <end position="280"/>
    </location>
</feature>
<feature type="compositionally biased region" description="Basic and acidic residues" evidence="1">
    <location>
        <begin position="130"/>
        <end position="148"/>
    </location>
</feature>
<feature type="compositionally biased region" description="Basic and acidic residues" evidence="1">
    <location>
        <begin position="73"/>
        <end position="85"/>
    </location>
</feature>
<evidence type="ECO:0000256" key="2">
    <source>
        <dbReference type="SAM" id="Phobius"/>
    </source>
</evidence>
<protein>
    <submittedName>
        <fullName evidence="3">Uncharacterized protein</fullName>
    </submittedName>
</protein>
<keyword evidence="2" id="KW-1133">Transmembrane helix</keyword>
<reference evidence="3" key="1">
    <citation type="submission" date="2022-07" db="EMBL/GenBank/DDBJ databases">
        <title>Evaluation of T. orientalis genome assembly methods using nanopore sequencing and analysis of variation between genomes.</title>
        <authorList>
            <person name="Yam J."/>
            <person name="Micallef M.L."/>
            <person name="Liu M."/>
            <person name="Djordjevic S.P."/>
            <person name="Bogema D.R."/>
            <person name="Jenkins C."/>
        </authorList>
    </citation>
    <scope>NUCLEOTIDE SEQUENCE</scope>
    <source>
        <strain evidence="3">Goon Nure</strain>
    </source>
</reference>
<dbReference type="Proteomes" id="UP000244811">
    <property type="component" value="Chromosome 4"/>
</dbReference>
<evidence type="ECO:0000313" key="4">
    <source>
        <dbReference type="Proteomes" id="UP000244811"/>
    </source>
</evidence>